<keyword evidence="3 6" id="KW-0812">Transmembrane</keyword>
<feature type="transmembrane region" description="Helical" evidence="6">
    <location>
        <begin position="73"/>
        <end position="94"/>
    </location>
</feature>
<keyword evidence="4 6" id="KW-1133">Transmembrane helix</keyword>
<dbReference type="PANTHER" id="PTHR30250:SF11">
    <property type="entry name" value="O-ANTIGEN TRANSPORTER-RELATED"/>
    <property type="match status" value="1"/>
</dbReference>
<feature type="transmembrane region" description="Helical" evidence="6">
    <location>
        <begin position="313"/>
        <end position="335"/>
    </location>
</feature>
<dbReference type="EMBL" id="QWIU01000002">
    <property type="protein sequence ID" value="RNA61224.1"/>
    <property type="molecule type" value="Genomic_DNA"/>
</dbReference>
<evidence type="ECO:0000256" key="5">
    <source>
        <dbReference type="ARBA" id="ARBA00023136"/>
    </source>
</evidence>
<accession>A0A3M7TDU2</accession>
<feature type="transmembrane region" description="Helical" evidence="6">
    <location>
        <begin position="279"/>
        <end position="301"/>
    </location>
</feature>
<dbReference type="AlphaFoldDB" id="A0A3M7TDU2"/>
<evidence type="ECO:0000256" key="6">
    <source>
        <dbReference type="SAM" id="Phobius"/>
    </source>
</evidence>
<gene>
    <name evidence="7" type="ORF">D1631_04360</name>
</gene>
<feature type="transmembrane region" description="Helical" evidence="6">
    <location>
        <begin position="342"/>
        <end position="361"/>
    </location>
</feature>
<feature type="transmembrane region" description="Helical" evidence="6">
    <location>
        <begin position="159"/>
        <end position="180"/>
    </location>
</feature>
<dbReference type="InterPro" id="IPR050833">
    <property type="entry name" value="Poly_Biosynth_Transport"/>
</dbReference>
<comment type="subcellular location">
    <subcellularLocation>
        <location evidence="1">Cell membrane</location>
        <topology evidence="1">Multi-pass membrane protein</topology>
    </subcellularLocation>
</comment>
<feature type="transmembrane region" description="Helical" evidence="6">
    <location>
        <begin position="100"/>
        <end position="122"/>
    </location>
</feature>
<dbReference type="OrthoDB" id="870113at2"/>
<name>A0A3M7TDU2_9FLAO</name>
<protein>
    <submittedName>
        <fullName evidence="7">Teichoic acid transporter</fullName>
    </submittedName>
</protein>
<dbReference type="GO" id="GO:0005886">
    <property type="term" value="C:plasma membrane"/>
    <property type="evidence" value="ECO:0007669"/>
    <property type="project" value="UniProtKB-SubCell"/>
</dbReference>
<evidence type="ECO:0000313" key="8">
    <source>
        <dbReference type="Proteomes" id="UP000278775"/>
    </source>
</evidence>
<keyword evidence="2" id="KW-1003">Cell membrane</keyword>
<evidence type="ECO:0000313" key="7">
    <source>
        <dbReference type="EMBL" id="RNA61224.1"/>
    </source>
</evidence>
<feature type="transmembrane region" description="Helical" evidence="6">
    <location>
        <begin position="129"/>
        <end position="153"/>
    </location>
</feature>
<feature type="transmembrane region" description="Helical" evidence="6">
    <location>
        <begin position="5"/>
        <end position="26"/>
    </location>
</feature>
<sequence length="416" mass="47907">MKYQLIIQTFISRFLILGLNFGLVIYSTNMWGSEGKGLISIIIANLSIVSFISNIFSGSSTSYFASKFRREQIVLYAYSWSVFVGCTIPFIFSYSLTKEYTFYLIILSVISSLLSTNINLFIGMKNIRLFNIYTILQLLIQVLFIVGMVYVLGMKKVSVYFIAQIICLFILFVSSSIQLWQKLTISHLYFSKNIRNDMFNYGWKTQLSSFFQFLNNRLSFYFLEYFRGITSVGVFSVGIAFSEAIWTVSRSLAYVLYSDIINSDNPNHMIVQTKISLKLSFLMTLICIIVMLLIPASFYTMVFGKDFYETKKIILLLSPGILAIAVSNIIGFYFAGMNRLKILNIKSIVGLVFTLLVSFYLIPRWGIIGACIMTSISYCLSSAILLWSFYQLTEFRLYDFWITKNEMKLILQKLKK</sequence>
<comment type="caution">
    <text evidence="7">The sequence shown here is derived from an EMBL/GenBank/DDBJ whole genome shotgun (WGS) entry which is preliminary data.</text>
</comment>
<dbReference type="RefSeq" id="WP_122635388.1">
    <property type="nucleotide sequence ID" value="NZ_QWIU01000002.1"/>
</dbReference>
<organism evidence="7 8">
    <name type="scientific">Chryseobacterium nematophagum</name>
    <dbReference type="NCBI Taxonomy" id="2305228"/>
    <lineage>
        <taxon>Bacteria</taxon>
        <taxon>Pseudomonadati</taxon>
        <taxon>Bacteroidota</taxon>
        <taxon>Flavobacteriia</taxon>
        <taxon>Flavobacteriales</taxon>
        <taxon>Weeksellaceae</taxon>
        <taxon>Chryseobacterium group</taxon>
        <taxon>Chryseobacterium</taxon>
    </lineage>
</organism>
<feature type="transmembrane region" description="Helical" evidence="6">
    <location>
        <begin position="367"/>
        <end position="390"/>
    </location>
</feature>
<reference evidence="7 8" key="1">
    <citation type="submission" date="2018-08" db="EMBL/GenBank/DDBJ databases">
        <title>Chryseobacterium nematophagum: a novel matrix digesting pathogen of nematodes.</title>
        <authorList>
            <person name="Page A."/>
            <person name="Roberts M."/>
            <person name="Felix M.-A."/>
            <person name="Weir W."/>
        </authorList>
    </citation>
    <scope>NUCLEOTIDE SEQUENCE [LARGE SCALE GENOMIC DNA]</scope>
    <source>
        <strain evidence="7 8">JUb129</strain>
    </source>
</reference>
<evidence type="ECO:0000256" key="1">
    <source>
        <dbReference type="ARBA" id="ARBA00004651"/>
    </source>
</evidence>
<evidence type="ECO:0000256" key="4">
    <source>
        <dbReference type="ARBA" id="ARBA00022989"/>
    </source>
</evidence>
<evidence type="ECO:0000256" key="3">
    <source>
        <dbReference type="ARBA" id="ARBA00022692"/>
    </source>
</evidence>
<dbReference type="Proteomes" id="UP000278775">
    <property type="component" value="Unassembled WGS sequence"/>
</dbReference>
<feature type="transmembrane region" description="Helical" evidence="6">
    <location>
        <begin position="38"/>
        <end position="61"/>
    </location>
</feature>
<keyword evidence="5 6" id="KW-0472">Membrane</keyword>
<dbReference type="PANTHER" id="PTHR30250">
    <property type="entry name" value="PST FAMILY PREDICTED COLANIC ACID TRANSPORTER"/>
    <property type="match status" value="1"/>
</dbReference>
<proteinExistence type="predicted"/>
<evidence type="ECO:0000256" key="2">
    <source>
        <dbReference type="ARBA" id="ARBA00022475"/>
    </source>
</evidence>